<accession>A0A1F7INX7</accession>
<dbReference type="Gene3D" id="3.40.50.150">
    <property type="entry name" value="Vaccinia Virus protein VP39"/>
    <property type="match status" value="1"/>
</dbReference>
<proteinExistence type="predicted"/>
<feature type="domain" description="Methyltransferase type 11" evidence="1">
    <location>
        <begin position="59"/>
        <end position="153"/>
    </location>
</feature>
<protein>
    <recommendedName>
        <fullName evidence="1">Methyltransferase type 11 domain-containing protein</fullName>
    </recommendedName>
</protein>
<dbReference type="STRING" id="1802060.A2957_02095"/>
<dbReference type="GO" id="GO:0008757">
    <property type="term" value="F:S-adenosylmethionine-dependent methyltransferase activity"/>
    <property type="evidence" value="ECO:0007669"/>
    <property type="project" value="InterPro"/>
</dbReference>
<dbReference type="EMBL" id="MGAK01000007">
    <property type="protein sequence ID" value="OGK45066.1"/>
    <property type="molecule type" value="Genomic_DNA"/>
</dbReference>
<evidence type="ECO:0000259" key="1">
    <source>
        <dbReference type="Pfam" id="PF08241"/>
    </source>
</evidence>
<dbReference type="PANTHER" id="PTHR43861">
    <property type="entry name" value="TRANS-ACONITATE 2-METHYLTRANSFERASE-RELATED"/>
    <property type="match status" value="1"/>
</dbReference>
<reference evidence="2 3" key="1">
    <citation type="journal article" date="2016" name="Nat. Commun.">
        <title>Thousands of microbial genomes shed light on interconnected biogeochemical processes in an aquifer system.</title>
        <authorList>
            <person name="Anantharaman K."/>
            <person name="Brown C.T."/>
            <person name="Hug L.A."/>
            <person name="Sharon I."/>
            <person name="Castelle C.J."/>
            <person name="Probst A.J."/>
            <person name="Thomas B.C."/>
            <person name="Singh A."/>
            <person name="Wilkins M.J."/>
            <person name="Karaoz U."/>
            <person name="Brodie E.L."/>
            <person name="Williams K.H."/>
            <person name="Hubbard S.S."/>
            <person name="Banfield J.F."/>
        </authorList>
    </citation>
    <scope>NUCLEOTIDE SEQUENCE [LARGE SCALE GENOMIC DNA]</scope>
</reference>
<dbReference type="Proteomes" id="UP000179072">
    <property type="component" value="Unassembled WGS sequence"/>
</dbReference>
<evidence type="ECO:0000313" key="2">
    <source>
        <dbReference type="EMBL" id="OGK45066.1"/>
    </source>
</evidence>
<dbReference type="Pfam" id="PF08241">
    <property type="entry name" value="Methyltransf_11"/>
    <property type="match status" value="1"/>
</dbReference>
<sequence>MNTQILNTFRARKAIELHKNVPADWYEFSVKHNIFQRFWHTTRFRVVGKHSHDLTGKILDIGCCDGLFTKVILDNSKADSITGIDVLEPAIRHAQKRYKKNKKLHFQLGEAHKLPFKAKTFDHVFCLEALEHVEDPSQVIKEMRRVLKPGGSVHILVPRENTLFNIIWFFWTKYRGKIWNGTHIHDYTPEDIRNFLKIQGFTLKVNHPFMLGMLQFFIAE</sequence>
<dbReference type="SUPFAM" id="SSF53335">
    <property type="entry name" value="S-adenosyl-L-methionine-dependent methyltransferases"/>
    <property type="match status" value="1"/>
</dbReference>
<comment type="caution">
    <text evidence="2">The sequence shown here is derived from an EMBL/GenBank/DDBJ whole genome shotgun (WGS) entry which is preliminary data.</text>
</comment>
<evidence type="ECO:0000313" key="3">
    <source>
        <dbReference type="Proteomes" id="UP000179072"/>
    </source>
</evidence>
<dbReference type="CDD" id="cd02440">
    <property type="entry name" value="AdoMet_MTases"/>
    <property type="match status" value="1"/>
</dbReference>
<dbReference type="InterPro" id="IPR013216">
    <property type="entry name" value="Methyltransf_11"/>
</dbReference>
<name>A0A1F7INX7_9BACT</name>
<dbReference type="AlphaFoldDB" id="A0A1F7INX7"/>
<organism evidence="2 3">
    <name type="scientific">Candidatus Roizmanbacteria bacterium RIFCSPLOWO2_01_FULL_38_11</name>
    <dbReference type="NCBI Taxonomy" id="1802060"/>
    <lineage>
        <taxon>Bacteria</taxon>
        <taxon>Candidatus Roizmaniibacteriota</taxon>
    </lineage>
</organism>
<dbReference type="InterPro" id="IPR029063">
    <property type="entry name" value="SAM-dependent_MTases_sf"/>
</dbReference>
<gene>
    <name evidence="2" type="ORF">A2957_02095</name>
</gene>